<dbReference type="Gene3D" id="2.40.10.350">
    <property type="entry name" value="Rod shape-determining protein MreC, domain 2"/>
    <property type="match status" value="1"/>
</dbReference>
<keyword evidence="6" id="KW-0175">Coiled coil</keyword>
<dbReference type="PANTHER" id="PTHR34138">
    <property type="entry name" value="CELL SHAPE-DETERMINING PROTEIN MREC"/>
    <property type="match status" value="1"/>
</dbReference>
<gene>
    <name evidence="8" type="ORF">GSUB_04435</name>
</gene>
<reference evidence="8 9" key="1">
    <citation type="journal article" date="2015" name="Genome Announc.">
        <title>Genomes of Geoalkalibacter ferrihydriticus Z-0531T and Geoalkalibacter subterraneus Red1T, Two Haloalkaliphilic Metal-Reducing Deltaproteobacteria.</title>
        <authorList>
            <person name="Badalamenti J.P."/>
            <person name="Krajmalnik-Brown R."/>
            <person name="Torres C.I."/>
            <person name="Bond D.R."/>
        </authorList>
    </citation>
    <scope>NUCLEOTIDE SEQUENCE [LARGE SCALE GENOMIC DNA]</scope>
    <source>
        <strain evidence="8 9">Red1</strain>
    </source>
</reference>
<dbReference type="PIRSF" id="PIRSF038471">
    <property type="entry name" value="MreC"/>
    <property type="match status" value="1"/>
</dbReference>
<feature type="coiled-coil region" evidence="6">
    <location>
        <begin position="70"/>
        <end position="97"/>
    </location>
</feature>
<evidence type="ECO:0000313" key="9">
    <source>
        <dbReference type="Proteomes" id="UP000035036"/>
    </source>
</evidence>
<evidence type="ECO:0000256" key="6">
    <source>
        <dbReference type="SAM" id="Coils"/>
    </source>
</evidence>
<dbReference type="Proteomes" id="UP000035036">
    <property type="component" value="Chromosome"/>
</dbReference>
<dbReference type="AlphaFoldDB" id="A0A0B5FPD6"/>
<comment type="similarity">
    <text evidence="1 5">Belongs to the MreC family.</text>
</comment>
<dbReference type="InterPro" id="IPR055342">
    <property type="entry name" value="MreC_beta-barrel_core"/>
</dbReference>
<dbReference type="HOGENOM" id="CLU_042663_1_0_7"/>
<dbReference type="OrthoDB" id="9808025at2"/>
<dbReference type="STRING" id="483547.GSUB_04435"/>
<evidence type="ECO:0000256" key="1">
    <source>
        <dbReference type="ARBA" id="ARBA00009369"/>
    </source>
</evidence>
<accession>A0A0B5FPD6</accession>
<dbReference type="InterPro" id="IPR042177">
    <property type="entry name" value="Cell/Rod_1"/>
</dbReference>
<dbReference type="KEGG" id="gsb:GSUB_04435"/>
<dbReference type="EMBL" id="CP010311">
    <property type="protein sequence ID" value="AJF05960.1"/>
    <property type="molecule type" value="Genomic_DNA"/>
</dbReference>
<evidence type="ECO:0000259" key="7">
    <source>
        <dbReference type="Pfam" id="PF04085"/>
    </source>
</evidence>
<dbReference type="RefSeq" id="WP_040199388.1">
    <property type="nucleotide sequence ID" value="NZ_CP010311.1"/>
</dbReference>
<sequence length="272" mass="30184">MREPYKKYRPILLGLALLLAALLLYSFNLRQKQSTSLFEKAVITVTAPLQEGFDLVGERVARWWSHYVWLMDAARENEALREENRLLRGEIDTLREIRLANERLRKLLEFKDEIALSALPARVIGFDASTWSRTVVLDKGGRSGVEEGMPVVTNAGVVGRVIKVAPAHSRVLLITDAASAAAVLVQRTRTRAVCRGRGDTLILDFALRQEDVQLGDQVVTSGTGGIFPKGLLMGEVVKVARGDYGLFQSVEVEPAVDFSRLEEVLILTEESP</sequence>
<evidence type="ECO:0000256" key="3">
    <source>
        <dbReference type="ARBA" id="ARBA00022960"/>
    </source>
</evidence>
<dbReference type="InterPro" id="IPR042175">
    <property type="entry name" value="Cell/Rod_MreC_2"/>
</dbReference>
<dbReference type="PANTHER" id="PTHR34138:SF1">
    <property type="entry name" value="CELL SHAPE-DETERMINING PROTEIN MREC"/>
    <property type="match status" value="1"/>
</dbReference>
<evidence type="ECO:0000256" key="2">
    <source>
        <dbReference type="ARBA" id="ARBA00013855"/>
    </source>
</evidence>
<keyword evidence="9" id="KW-1185">Reference proteome</keyword>
<dbReference type="Pfam" id="PF04085">
    <property type="entry name" value="MreC"/>
    <property type="match status" value="1"/>
</dbReference>
<dbReference type="Gene3D" id="2.40.10.340">
    <property type="entry name" value="Rod shape-determining protein MreC, domain 1"/>
    <property type="match status" value="1"/>
</dbReference>
<evidence type="ECO:0000313" key="8">
    <source>
        <dbReference type="EMBL" id="AJF05960.1"/>
    </source>
</evidence>
<evidence type="ECO:0000256" key="5">
    <source>
        <dbReference type="PIRNR" id="PIRNR038471"/>
    </source>
</evidence>
<organism evidence="8 9">
    <name type="scientific">Geoalkalibacter subterraneus</name>
    <dbReference type="NCBI Taxonomy" id="483547"/>
    <lineage>
        <taxon>Bacteria</taxon>
        <taxon>Pseudomonadati</taxon>
        <taxon>Thermodesulfobacteriota</taxon>
        <taxon>Desulfuromonadia</taxon>
        <taxon>Desulfuromonadales</taxon>
        <taxon>Geoalkalibacteraceae</taxon>
        <taxon>Geoalkalibacter</taxon>
    </lineage>
</organism>
<keyword evidence="3 5" id="KW-0133">Cell shape</keyword>
<dbReference type="NCBIfam" id="TIGR00219">
    <property type="entry name" value="mreC"/>
    <property type="match status" value="1"/>
</dbReference>
<feature type="domain" description="Rod shape-determining protein MreC beta-barrel core" evidence="7">
    <location>
        <begin position="123"/>
        <end position="267"/>
    </location>
</feature>
<dbReference type="GO" id="GO:0008360">
    <property type="term" value="P:regulation of cell shape"/>
    <property type="evidence" value="ECO:0007669"/>
    <property type="project" value="UniProtKB-KW"/>
</dbReference>
<dbReference type="GO" id="GO:0005886">
    <property type="term" value="C:plasma membrane"/>
    <property type="evidence" value="ECO:0007669"/>
    <property type="project" value="TreeGrafter"/>
</dbReference>
<name>A0A0B5FPD6_9BACT</name>
<comment type="function">
    <text evidence="5">Involved in formation and maintenance of cell shape.</text>
</comment>
<evidence type="ECO:0000256" key="4">
    <source>
        <dbReference type="ARBA" id="ARBA00032089"/>
    </source>
</evidence>
<protein>
    <recommendedName>
        <fullName evidence="2 5">Cell shape-determining protein MreC</fullName>
    </recommendedName>
    <alternativeName>
        <fullName evidence="4 5">Cell shape protein MreC</fullName>
    </alternativeName>
</protein>
<proteinExistence type="inferred from homology"/>
<dbReference type="InterPro" id="IPR007221">
    <property type="entry name" value="MreC"/>
</dbReference>